<dbReference type="EMBL" id="JANBPK010000292">
    <property type="protein sequence ID" value="KAJ2935855.1"/>
    <property type="molecule type" value="Genomic_DNA"/>
</dbReference>
<evidence type="ECO:0000313" key="2">
    <source>
        <dbReference type="EMBL" id="KAJ2935855.1"/>
    </source>
</evidence>
<dbReference type="AlphaFoldDB" id="A0A9W8ML06"/>
<keyword evidence="3" id="KW-1185">Reference proteome</keyword>
<evidence type="ECO:0000313" key="3">
    <source>
        <dbReference type="Proteomes" id="UP001140091"/>
    </source>
</evidence>
<organism evidence="2 3">
    <name type="scientific">Candolleomyces eurysporus</name>
    <dbReference type="NCBI Taxonomy" id="2828524"/>
    <lineage>
        <taxon>Eukaryota</taxon>
        <taxon>Fungi</taxon>
        <taxon>Dikarya</taxon>
        <taxon>Basidiomycota</taxon>
        <taxon>Agaricomycotina</taxon>
        <taxon>Agaricomycetes</taxon>
        <taxon>Agaricomycetidae</taxon>
        <taxon>Agaricales</taxon>
        <taxon>Agaricineae</taxon>
        <taxon>Psathyrellaceae</taxon>
        <taxon>Candolleomyces</taxon>
    </lineage>
</organism>
<name>A0A9W8ML06_9AGAR</name>
<feature type="region of interest" description="Disordered" evidence="1">
    <location>
        <begin position="182"/>
        <end position="217"/>
    </location>
</feature>
<feature type="non-terminal residue" evidence="2">
    <location>
        <position position="1"/>
    </location>
</feature>
<dbReference type="Proteomes" id="UP001140091">
    <property type="component" value="Unassembled WGS sequence"/>
</dbReference>
<evidence type="ECO:0000256" key="1">
    <source>
        <dbReference type="SAM" id="MobiDB-lite"/>
    </source>
</evidence>
<comment type="caution">
    <text evidence="2">The sequence shown here is derived from an EMBL/GenBank/DDBJ whole genome shotgun (WGS) entry which is preliminary data.</text>
</comment>
<reference evidence="2" key="1">
    <citation type="submission" date="2022-06" db="EMBL/GenBank/DDBJ databases">
        <title>Genome Sequence of Candolleomyces eurysporus.</title>
        <authorList>
            <person name="Buettner E."/>
        </authorList>
    </citation>
    <scope>NUCLEOTIDE SEQUENCE</scope>
    <source>
        <strain evidence="2">VTCC 930004</strain>
    </source>
</reference>
<feature type="compositionally biased region" description="Acidic residues" evidence="1">
    <location>
        <begin position="25"/>
        <end position="42"/>
    </location>
</feature>
<feature type="compositionally biased region" description="Polar residues" evidence="1">
    <location>
        <begin position="192"/>
        <end position="201"/>
    </location>
</feature>
<proteinExistence type="predicted"/>
<gene>
    <name evidence="2" type="ORF">H1R20_g1239</name>
</gene>
<protein>
    <submittedName>
        <fullName evidence="2">Uncharacterized protein</fullName>
    </submittedName>
</protein>
<sequence length="237" mass="26167">MPELDHPPSIEVPESTRTSSTLVQDGDESGGEDSQDGEEEEPVAPAKCGRGGPRKTQDAPKPAEETQLTFSILMFSLGELAKAKTKCEPENCIMTMSPDAPWIDIQDQVKIHIIDGLFAGTKTPIDSTWYHMFCTIRPAVKDPISLSSKKDYGSLLEFVAPKTKNRNITIIVNELAAWKNKDKGSLEKENHGSQQKTGNDSDGNKSSVPLKKKKKLKSKKIFVKWETIELELSLVAN</sequence>
<accession>A0A9W8ML06</accession>
<feature type="region of interest" description="Disordered" evidence="1">
    <location>
        <begin position="1"/>
        <end position="64"/>
    </location>
</feature>
<feature type="compositionally biased region" description="Basic and acidic residues" evidence="1">
    <location>
        <begin position="182"/>
        <end position="191"/>
    </location>
</feature>
<feature type="compositionally biased region" description="Basic and acidic residues" evidence="1">
    <location>
        <begin position="55"/>
        <end position="64"/>
    </location>
</feature>